<evidence type="ECO:0000256" key="4">
    <source>
        <dbReference type="ARBA" id="ARBA00007581"/>
    </source>
</evidence>
<feature type="domain" description="Extradiol ring-cleavage dioxygenase class III enzyme subunit B" evidence="10">
    <location>
        <begin position="10"/>
        <end position="248"/>
    </location>
</feature>
<dbReference type="Gene3D" id="3.40.830.10">
    <property type="entry name" value="LigB-like"/>
    <property type="match status" value="1"/>
</dbReference>
<reference evidence="11" key="2">
    <citation type="submission" date="2021-03" db="UniProtKB">
        <authorList>
            <consortium name="EnsemblPlants"/>
        </authorList>
    </citation>
    <scope>IDENTIFICATION</scope>
</reference>
<evidence type="ECO:0000313" key="11">
    <source>
        <dbReference type="EnsemblPlants" id="AUR62000602-RA:cds"/>
    </source>
</evidence>
<dbReference type="UniPathway" id="UPA00278"/>
<dbReference type="Pfam" id="PF02900">
    <property type="entry name" value="LigB"/>
    <property type="match status" value="1"/>
</dbReference>
<dbReference type="PANTHER" id="PTHR30096:SF0">
    <property type="entry name" value="4,5-DOPA DIOXYGENASE EXTRADIOL-LIKE PROTEIN"/>
    <property type="match status" value="1"/>
</dbReference>
<evidence type="ECO:0000256" key="8">
    <source>
        <dbReference type="ARBA" id="ARBA00022964"/>
    </source>
</evidence>
<organism evidence="11 12">
    <name type="scientific">Chenopodium quinoa</name>
    <name type="common">Quinoa</name>
    <dbReference type="NCBI Taxonomy" id="63459"/>
    <lineage>
        <taxon>Eukaryota</taxon>
        <taxon>Viridiplantae</taxon>
        <taxon>Streptophyta</taxon>
        <taxon>Embryophyta</taxon>
        <taxon>Tracheophyta</taxon>
        <taxon>Spermatophyta</taxon>
        <taxon>Magnoliopsida</taxon>
        <taxon>eudicotyledons</taxon>
        <taxon>Gunneridae</taxon>
        <taxon>Pentapetalae</taxon>
        <taxon>Caryophyllales</taxon>
        <taxon>Chenopodiaceae</taxon>
        <taxon>Chenopodioideae</taxon>
        <taxon>Atripliceae</taxon>
        <taxon>Chenopodium</taxon>
    </lineage>
</organism>
<evidence type="ECO:0000256" key="5">
    <source>
        <dbReference type="ARBA" id="ARBA00013224"/>
    </source>
</evidence>
<keyword evidence="7" id="KW-0862">Zinc</keyword>
<evidence type="ECO:0000256" key="3">
    <source>
        <dbReference type="ARBA" id="ARBA00005034"/>
    </source>
</evidence>
<protein>
    <recommendedName>
        <fullName evidence="5">stizolobate synthase</fullName>
        <ecNumber evidence="5">1.13.11.29</ecNumber>
    </recommendedName>
</protein>
<dbReference type="EnsemblPlants" id="AUR62000602-RA">
    <property type="protein sequence ID" value="AUR62000602-RA:cds"/>
    <property type="gene ID" value="AUR62000602"/>
</dbReference>
<dbReference type="InterPro" id="IPR014436">
    <property type="entry name" value="Extradiol_dOase_DODA"/>
</dbReference>
<reference evidence="11" key="1">
    <citation type="journal article" date="2017" name="Nature">
        <title>The genome of Chenopodium quinoa.</title>
        <authorList>
            <person name="Jarvis D.E."/>
            <person name="Ho Y.S."/>
            <person name="Lightfoot D.J."/>
            <person name="Schmoeckel S.M."/>
            <person name="Li B."/>
            <person name="Borm T.J.A."/>
            <person name="Ohyanagi H."/>
            <person name="Mineta K."/>
            <person name="Michell C.T."/>
            <person name="Saber N."/>
            <person name="Kharbatia N.M."/>
            <person name="Rupper R.R."/>
            <person name="Sharp A.R."/>
            <person name="Dally N."/>
            <person name="Boughton B.A."/>
            <person name="Woo Y.H."/>
            <person name="Gao G."/>
            <person name="Schijlen E.G.W.M."/>
            <person name="Guo X."/>
            <person name="Momin A.A."/>
            <person name="Negrao S."/>
            <person name="Al-Babili S."/>
            <person name="Gehring C."/>
            <person name="Roessner U."/>
            <person name="Jung C."/>
            <person name="Murphy K."/>
            <person name="Arold S.T."/>
            <person name="Gojobori T."/>
            <person name="van der Linden C.G."/>
            <person name="van Loo E.N."/>
            <person name="Jellen E.N."/>
            <person name="Maughan P.J."/>
            <person name="Tester M."/>
        </authorList>
    </citation>
    <scope>NUCLEOTIDE SEQUENCE [LARGE SCALE GENOMIC DNA]</scope>
    <source>
        <strain evidence="11">cv. PI 614886</strain>
    </source>
</reference>
<accession>A0A803KNJ6</accession>
<keyword evidence="8" id="KW-0223">Dioxygenase</keyword>
<dbReference type="AlphaFoldDB" id="A0A803KNJ6"/>
<dbReference type="SMR" id="A0A803KNJ6"/>
<name>A0A803KNJ6_CHEQI</name>
<dbReference type="CDD" id="cd07363">
    <property type="entry name" value="45_DOPA_Dioxygenase"/>
    <property type="match status" value="1"/>
</dbReference>
<dbReference type="OMA" id="HGFPEQM"/>
<keyword evidence="6" id="KW-0479">Metal-binding</keyword>
<sequence length="251" mass="28210">MGGEESIKETFFISHGTPMMTIEESKPSRKFLESWREKVYSKKPKTILVISAHWETDEPAVNSVDFKYPAPGSLGLAKRVQELLTTSGFKTVHIDKKRGLDHGAWVPLMFMYPEVDIPVCQLSVQSHLDGAYHYELGRALAPLKDEGVLIIGSGSATHPSNSTPHFYDGVAPWAADFDRWLETALTNGRYEEVNKCEAKAPNWKLAHPWPEHFYPLHVAMGAAGENWKAELIHNSWDHGTMSYGSYMFTSS</sequence>
<evidence type="ECO:0000313" key="12">
    <source>
        <dbReference type="Proteomes" id="UP000596660"/>
    </source>
</evidence>
<evidence type="ECO:0000256" key="7">
    <source>
        <dbReference type="ARBA" id="ARBA00022833"/>
    </source>
</evidence>
<dbReference type="PANTHER" id="PTHR30096">
    <property type="entry name" value="4,5-DOPA DIOXYGENASE EXTRADIOL-LIKE PROTEIN"/>
    <property type="match status" value="1"/>
</dbReference>
<dbReference type="Gramene" id="AUR62000602-RA">
    <property type="protein sequence ID" value="AUR62000602-RA:cds"/>
    <property type="gene ID" value="AUR62000602"/>
</dbReference>
<proteinExistence type="inferred from homology"/>
<keyword evidence="12" id="KW-1185">Reference proteome</keyword>
<dbReference type="GO" id="GO:0050297">
    <property type="term" value="F:stizolobate synthase activity"/>
    <property type="evidence" value="ECO:0007669"/>
    <property type="project" value="UniProtKB-EC"/>
</dbReference>
<dbReference type="InterPro" id="IPR004183">
    <property type="entry name" value="Xdiol_dOase_suB"/>
</dbReference>
<evidence type="ECO:0000256" key="1">
    <source>
        <dbReference type="ARBA" id="ARBA00000466"/>
    </source>
</evidence>
<dbReference type="Proteomes" id="UP000596660">
    <property type="component" value="Unplaced"/>
</dbReference>
<dbReference type="EC" id="1.13.11.29" evidence="5"/>
<dbReference type="GO" id="GO:0008270">
    <property type="term" value="F:zinc ion binding"/>
    <property type="evidence" value="ECO:0007669"/>
    <property type="project" value="InterPro"/>
</dbReference>
<comment type="catalytic activity">
    <reaction evidence="1">
        <text>L-dopa + O2 = 4-(L-alanin-3-yl)-2-hydroxy-cis,cis-muconate 6-semialdehyde + H(+)</text>
        <dbReference type="Rhea" id="RHEA:21220"/>
        <dbReference type="ChEBI" id="CHEBI:15378"/>
        <dbReference type="ChEBI" id="CHEBI:15379"/>
        <dbReference type="ChEBI" id="CHEBI:57504"/>
        <dbReference type="ChEBI" id="CHEBI:57639"/>
        <dbReference type="EC" id="1.13.11.29"/>
    </reaction>
</comment>
<comment type="cofactor">
    <cofactor evidence="2">
        <name>Zn(2+)</name>
        <dbReference type="ChEBI" id="CHEBI:29105"/>
    </cofactor>
</comment>
<evidence type="ECO:0000256" key="2">
    <source>
        <dbReference type="ARBA" id="ARBA00001947"/>
    </source>
</evidence>
<comment type="pathway">
    <text evidence="3">Pigment biosynthesis; betalain biosynthesis.</text>
</comment>
<dbReference type="SUPFAM" id="SSF53213">
    <property type="entry name" value="LigB-like"/>
    <property type="match status" value="1"/>
</dbReference>
<evidence type="ECO:0000256" key="6">
    <source>
        <dbReference type="ARBA" id="ARBA00022723"/>
    </source>
</evidence>
<evidence type="ECO:0000259" key="10">
    <source>
        <dbReference type="Pfam" id="PF02900"/>
    </source>
</evidence>
<keyword evidence="9" id="KW-0560">Oxidoreductase</keyword>
<evidence type="ECO:0000256" key="9">
    <source>
        <dbReference type="ARBA" id="ARBA00023002"/>
    </source>
</evidence>
<dbReference type="PIRSF" id="PIRSF006157">
    <property type="entry name" value="Doxgns_DODA"/>
    <property type="match status" value="1"/>
</dbReference>
<comment type="similarity">
    <text evidence="4">Belongs to the DODA-type extradiol aromatic ring-opening dioxygenase family.</text>
</comment>
<dbReference type="GO" id="GO:0008198">
    <property type="term" value="F:ferrous iron binding"/>
    <property type="evidence" value="ECO:0007669"/>
    <property type="project" value="InterPro"/>
</dbReference>